<reference evidence="9 10" key="1">
    <citation type="submission" date="2016-08" db="EMBL/GenBank/DDBJ databases">
        <title>A Parts List for Fungal Cellulosomes Revealed by Comparative Genomics.</title>
        <authorList>
            <consortium name="DOE Joint Genome Institute"/>
            <person name="Haitjema C.H."/>
            <person name="Gilmore S.P."/>
            <person name="Henske J.K."/>
            <person name="Solomon K.V."/>
            <person name="De Groot R."/>
            <person name="Kuo A."/>
            <person name="Mondo S.J."/>
            <person name="Salamov A.A."/>
            <person name="Labutti K."/>
            <person name="Zhao Z."/>
            <person name="Chiniquy J."/>
            <person name="Barry K."/>
            <person name="Brewer H.M."/>
            <person name="Purvine S.O."/>
            <person name="Wright A.T."/>
            <person name="Boxma B."/>
            <person name="Van Alen T."/>
            <person name="Hackstein J.H."/>
            <person name="Baker S.E."/>
            <person name="Grigoriev I.V."/>
            <person name="O'Malley M.A."/>
        </authorList>
    </citation>
    <scope>NUCLEOTIDE SEQUENCE [LARGE SCALE GENOMIC DNA]</scope>
    <source>
        <strain evidence="9 10">S4</strain>
    </source>
</reference>
<dbReference type="PROSITE" id="PS50011">
    <property type="entry name" value="PROTEIN_KINASE_DOM"/>
    <property type="match status" value="1"/>
</dbReference>
<keyword evidence="3" id="KW-0808">Transferase</keyword>
<keyword evidence="5 9" id="KW-0418">Kinase</keyword>
<gene>
    <name evidence="9" type="ORF">BCR32DRAFT_198723</name>
</gene>
<feature type="domain" description="Protein kinase" evidence="8">
    <location>
        <begin position="137"/>
        <end position="485"/>
    </location>
</feature>
<dbReference type="Proteomes" id="UP000193944">
    <property type="component" value="Unassembled WGS sequence"/>
</dbReference>
<evidence type="ECO:0000256" key="4">
    <source>
        <dbReference type="ARBA" id="ARBA00022741"/>
    </source>
</evidence>
<keyword evidence="6" id="KW-0067">ATP-binding</keyword>
<dbReference type="Pfam" id="PF00069">
    <property type="entry name" value="Pkinase"/>
    <property type="match status" value="2"/>
</dbReference>
<evidence type="ECO:0000256" key="1">
    <source>
        <dbReference type="ARBA" id="ARBA00012513"/>
    </source>
</evidence>
<dbReference type="InterPro" id="IPR011009">
    <property type="entry name" value="Kinase-like_dom_sf"/>
</dbReference>
<feature type="region of interest" description="Disordered" evidence="7">
    <location>
        <begin position="1"/>
        <end position="115"/>
    </location>
</feature>
<evidence type="ECO:0000256" key="5">
    <source>
        <dbReference type="ARBA" id="ARBA00022777"/>
    </source>
</evidence>
<sequence>MSEILYHKKKSKKDKKKLHKKSKKKSSNNSSNHHKKEHKKSKSSKKDKKNEDKKGKINNNKKKYELYISKENIIPNDNSKKKYVLRNSKDKKKGPSLEYYDVDNLDSSSSEENEVSESIKEEIRTLLDDIPELKSKYQILNKTGEGTFSSVYKALRIDEERKRKERIKKKKENKYYAKKIKGKKYYALKRIYATSSPQRIENEISILHDLRKKSNIVSIYGCVRYEDQVILVLPYIQHNDFRNYFNTMTMNDIRYYMISILTALKHCHELYIMHRDIKPSNFLYDVKNRTGVLVDFGLAQRMDEAAIKSSKVNKRISHINNSNNKRPLIESNNNINSESFNNKKLKTTIRANRAGTRGFRAPEVLFKCVHQTVAIDVWSVGVILLSIFSQRFPFFNSNDDYEALLELGCIFGRKKMKYVAYMLERTYETNIPSIQEKPLTFKELVYNLNPDMYIPNEGFDFLSRLLTLDPKTRITAKDALKHPFLVNFDKENNSDNDELNNNNNNNNNNEDDEDDKKKIKNNGNNNNSNNDNVINIDENDDNNNDSNDGNNNDGNKNEEKNENNE</sequence>
<accession>A0A1Y1XM14</accession>
<proteinExistence type="predicted"/>
<evidence type="ECO:0000256" key="2">
    <source>
        <dbReference type="ARBA" id="ARBA00022527"/>
    </source>
</evidence>
<feature type="compositionally biased region" description="Basic residues" evidence="7">
    <location>
        <begin position="7"/>
        <end position="47"/>
    </location>
</feature>
<comment type="caution">
    <text evidence="9">The sequence shown here is derived from an EMBL/GenBank/DDBJ whole genome shotgun (WGS) entry which is preliminary data.</text>
</comment>
<evidence type="ECO:0000313" key="9">
    <source>
        <dbReference type="EMBL" id="ORX86743.1"/>
    </source>
</evidence>
<dbReference type="InterPro" id="IPR000719">
    <property type="entry name" value="Prot_kinase_dom"/>
</dbReference>
<feature type="compositionally biased region" description="Low complexity" evidence="7">
    <location>
        <begin position="544"/>
        <end position="554"/>
    </location>
</feature>
<feature type="region of interest" description="Disordered" evidence="7">
    <location>
        <begin position="491"/>
        <end position="565"/>
    </location>
</feature>
<dbReference type="PANTHER" id="PTHR44167:SF23">
    <property type="entry name" value="CDC7 KINASE, ISOFORM A-RELATED"/>
    <property type="match status" value="1"/>
</dbReference>
<dbReference type="PROSITE" id="PS00108">
    <property type="entry name" value="PROTEIN_KINASE_ST"/>
    <property type="match status" value="1"/>
</dbReference>
<name>A0A1Y1XM14_9FUNG</name>
<dbReference type="EC" id="2.7.11.1" evidence="1"/>
<keyword evidence="2" id="KW-0723">Serine/threonine-protein kinase</keyword>
<dbReference type="GO" id="GO:0044773">
    <property type="term" value="P:mitotic DNA damage checkpoint signaling"/>
    <property type="evidence" value="ECO:0007669"/>
    <property type="project" value="TreeGrafter"/>
</dbReference>
<organism evidence="9 10">
    <name type="scientific">Anaeromyces robustus</name>
    <dbReference type="NCBI Taxonomy" id="1754192"/>
    <lineage>
        <taxon>Eukaryota</taxon>
        <taxon>Fungi</taxon>
        <taxon>Fungi incertae sedis</taxon>
        <taxon>Chytridiomycota</taxon>
        <taxon>Chytridiomycota incertae sedis</taxon>
        <taxon>Neocallimastigomycetes</taxon>
        <taxon>Neocallimastigales</taxon>
        <taxon>Neocallimastigaceae</taxon>
        <taxon>Anaeromyces</taxon>
    </lineage>
</organism>
<dbReference type="OrthoDB" id="10020333at2759"/>
<dbReference type="GO" id="GO:0005634">
    <property type="term" value="C:nucleus"/>
    <property type="evidence" value="ECO:0007669"/>
    <property type="project" value="TreeGrafter"/>
</dbReference>
<dbReference type="PANTHER" id="PTHR44167">
    <property type="entry name" value="OVARIAN-SPECIFIC SERINE/THREONINE-PROTEIN KINASE LOK-RELATED"/>
    <property type="match status" value="1"/>
</dbReference>
<evidence type="ECO:0000256" key="7">
    <source>
        <dbReference type="SAM" id="MobiDB-lite"/>
    </source>
</evidence>
<dbReference type="EMBL" id="MCFG01000017">
    <property type="protein sequence ID" value="ORX86743.1"/>
    <property type="molecule type" value="Genomic_DNA"/>
</dbReference>
<dbReference type="AlphaFoldDB" id="A0A1Y1XM14"/>
<feature type="compositionally biased region" description="Basic and acidic residues" evidence="7">
    <location>
        <begin position="555"/>
        <end position="565"/>
    </location>
</feature>
<evidence type="ECO:0000256" key="3">
    <source>
        <dbReference type="ARBA" id="ARBA00022679"/>
    </source>
</evidence>
<dbReference type="SMART" id="SM00220">
    <property type="entry name" value="S_TKc"/>
    <property type="match status" value="1"/>
</dbReference>
<dbReference type="Gene3D" id="3.30.200.20">
    <property type="entry name" value="Phosphorylase Kinase, domain 1"/>
    <property type="match status" value="1"/>
</dbReference>
<dbReference type="GO" id="GO:0005524">
    <property type="term" value="F:ATP binding"/>
    <property type="evidence" value="ECO:0007669"/>
    <property type="project" value="UniProtKB-KW"/>
</dbReference>
<feature type="compositionally biased region" description="Basic residues" evidence="7">
    <location>
        <begin position="81"/>
        <end position="94"/>
    </location>
</feature>
<dbReference type="STRING" id="1754192.A0A1Y1XM14"/>
<reference evidence="9 10" key="2">
    <citation type="submission" date="2016-08" db="EMBL/GenBank/DDBJ databases">
        <title>Pervasive Adenine N6-methylation of Active Genes in Fungi.</title>
        <authorList>
            <consortium name="DOE Joint Genome Institute"/>
            <person name="Mondo S.J."/>
            <person name="Dannebaum R.O."/>
            <person name="Kuo R.C."/>
            <person name="Labutti K."/>
            <person name="Haridas S."/>
            <person name="Kuo A."/>
            <person name="Salamov A."/>
            <person name="Ahrendt S.R."/>
            <person name="Lipzen A."/>
            <person name="Sullivan W."/>
            <person name="Andreopoulos W.B."/>
            <person name="Clum A."/>
            <person name="Lindquist E."/>
            <person name="Daum C."/>
            <person name="Ramamoorthy G.K."/>
            <person name="Gryganskyi A."/>
            <person name="Culley D."/>
            <person name="Magnuson J.K."/>
            <person name="James T.Y."/>
            <person name="O'Malley M.A."/>
            <person name="Stajich J.E."/>
            <person name="Spatafora J.W."/>
            <person name="Visel A."/>
            <person name="Grigoriev I.V."/>
        </authorList>
    </citation>
    <scope>NUCLEOTIDE SEQUENCE [LARGE SCALE GENOMIC DNA]</scope>
    <source>
        <strain evidence="9 10">S4</strain>
    </source>
</reference>
<dbReference type="InterPro" id="IPR008271">
    <property type="entry name" value="Ser/Thr_kinase_AS"/>
</dbReference>
<keyword evidence="4" id="KW-0547">Nucleotide-binding</keyword>
<evidence type="ECO:0000313" key="10">
    <source>
        <dbReference type="Proteomes" id="UP000193944"/>
    </source>
</evidence>
<dbReference type="SUPFAM" id="SSF56112">
    <property type="entry name" value="Protein kinase-like (PK-like)"/>
    <property type="match status" value="1"/>
</dbReference>
<feature type="compositionally biased region" description="Acidic residues" evidence="7">
    <location>
        <begin position="100"/>
        <end position="115"/>
    </location>
</feature>
<dbReference type="Gene3D" id="1.10.510.10">
    <property type="entry name" value="Transferase(Phosphotransferase) domain 1"/>
    <property type="match status" value="1"/>
</dbReference>
<dbReference type="GO" id="GO:0004674">
    <property type="term" value="F:protein serine/threonine kinase activity"/>
    <property type="evidence" value="ECO:0007669"/>
    <property type="project" value="UniProtKB-KW"/>
</dbReference>
<dbReference type="CDD" id="cd14019">
    <property type="entry name" value="STKc_Cdc7"/>
    <property type="match status" value="1"/>
</dbReference>
<evidence type="ECO:0000259" key="8">
    <source>
        <dbReference type="PROSITE" id="PS50011"/>
    </source>
</evidence>
<feature type="compositionally biased region" description="Low complexity" evidence="7">
    <location>
        <begin position="499"/>
        <end position="508"/>
    </location>
</feature>
<evidence type="ECO:0000256" key="6">
    <source>
        <dbReference type="ARBA" id="ARBA00022840"/>
    </source>
</evidence>
<feature type="compositionally biased region" description="Low complexity" evidence="7">
    <location>
        <begin position="521"/>
        <end position="536"/>
    </location>
</feature>
<protein>
    <recommendedName>
        <fullName evidence="1">non-specific serine/threonine protein kinase</fullName>
        <ecNumber evidence="1">2.7.11.1</ecNumber>
    </recommendedName>
</protein>
<keyword evidence="10" id="KW-1185">Reference proteome</keyword>